<keyword evidence="2" id="KW-0238">DNA-binding</keyword>
<dbReference type="PRINTS" id="PR00038">
    <property type="entry name" value="HTHLUXR"/>
</dbReference>
<dbReference type="InterPro" id="IPR011990">
    <property type="entry name" value="TPR-like_helical_dom_sf"/>
</dbReference>
<gene>
    <name evidence="5" type="ORF">SAMN05661109_01221</name>
</gene>
<feature type="domain" description="HTH luxR-type" evidence="4">
    <location>
        <begin position="796"/>
        <end position="861"/>
    </location>
</feature>
<dbReference type="SUPFAM" id="SSF46894">
    <property type="entry name" value="C-terminal effector domain of the bipartite response regulators"/>
    <property type="match status" value="1"/>
</dbReference>
<organism evidence="5 6">
    <name type="scientific">Corynebacterium cystitidis DSM 20524</name>
    <dbReference type="NCBI Taxonomy" id="1121357"/>
    <lineage>
        <taxon>Bacteria</taxon>
        <taxon>Bacillati</taxon>
        <taxon>Actinomycetota</taxon>
        <taxon>Actinomycetes</taxon>
        <taxon>Mycobacteriales</taxon>
        <taxon>Corynebacteriaceae</taxon>
        <taxon>Corynebacterium</taxon>
    </lineage>
</organism>
<evidence type="ECO:0000313" key="5">
    <source>
        <dbReference type="EMBL" id="SER87176.1"/>
    </source>
</evidence>
<dbReference type="SUPFAM" id="SSF48452">
    <property type="entry name" value="TPR-like"/>
    <property type="match status" value="1"/>
</dbReference>
<dbReference type="Gene3D" id="1.10.10.10">
    <property type="entry name" value="Winged helix-like DNA-binding domain superfamily/Winged helix DNA-binding domain"/>
    <property type="match status" value="1"/>
</dbReference>
<dbReference type="PANTHER" id="PTHR44688">
    <property type="entry name" value="DNA-BINDING TRANSCRIPTIONAL ACTIVATOR DEVR_DOSR"/>
    <property type="match status" value="1"/>
</dbReference>
<keyword evidence="3" id="KW-0804">Transcription</keyword>
<keyword evidence="1" id="KW-0805">Transcription regulation</keyword>
<dbReference type="EMBL" id="FOGQ01000004">
    <property type="protein sequence ID" value="SER87176.1"/>
    <property type="molecule type" value="Genomic_DNA"/>
</dbReference>
<evidence type="ECO:0000313" key="6">
    <source>
        <dbReference type="Proteomes" id="UP000198929"/>
    </source>
</evidence>
<evidence type="ECO:0000256" key="3">
    <source>
        <dbReference type="ARBA" id="ARBA00023163"/>
    </source>
</evidence>
<sequence length="862" mass="95137">MAFSARYESRRIYTHVTSLTPGSCSVISISGSDAHSAVDSLVRELETWTLVRVSALPWRAHDPGWLVDIMCRKAGVADLSELDQPQVRVVLIVEKVQWADQESLRALLEWSQSISRATAAVVGSTDLSEVNEDFHLLADFRVNLPPLRSSDIAAMAVSRRAVHLRPEVCWKILEVTNGNADLVRDLLDAASEDHWRSTHPYVPVPRRWRTAFEARAQGNTVLINATQAATVTSSYEALVAILGGSEGVTTSIERGILQSVPQGRGRVIAFVHPTDLAVARSSAPPALIRDFHKKASEWFTRHDNSTQALLHRAKSMSSGNDDLAGQMIEHAEKLTSAGHWRQAFEVYHQASVTAQSPVIQDQANLNAIEALIADSDIPQANQHVRQLTSVAPNAHIDSIRGYLALHQGHRSNALNLINRSWSQLDSTESGDTQLRTRAASRQVLLSLCEWQPSEVVRWAQTTSHWALPESPLGSEAHYISLIGTAACTDEIPDLTPLAWETETMAQRRHMAAGWIYLVHDNPFAARQHLSVDAHGKGSERIAAWMDAWRARSYLLLGDLINAENAVERGLARCERYGISFLEPLLLWSASVVAGLRGDQSLMSLYSRQVNLSNDAFPIQQIPSAMARLYIAYSQQDSAAMQRAGTFLSNLSDTVDTAQPGFWPWRDIWASHLVNSGQLDEAEALIGQVGDRIRSAPVVSAQAKLSMSEGRLAFARGQHQTGVAKFDEALDMIETLSLPLYSARVLFDYGQALRRLGKRKLADDLFARASEYFLAMGADNMVARCGRERRAGGLGSRIPSEQGLTPQEKEIATLVAEGSSNKDVATALFLSPKTVEYHLTRVYRKLGVRNRSELGNALRRFDA</sequence>
<dbReference type="Pfam" id="PF00196">
    <property type="entry name" value="GerE"/>
    <property type="match status" value="1"/>
</dbReference>
<dbReference type="CDD" id="cd06170">
    <property type="entry name" value="LuxR_C_like"/>
    <property type="match status" value="1"/>
</dbReference>
<dbReference type="PROSITE" id="PS00622">
    <property type="entry name" value="HTH_LUXR_1"/>
    <property type="match status" value="1"/>
</dbReference>
<dbReference type="STRING" id="1121357.SAMN05661109_01221"/>
<proteinExistence type="predicted"/>
<evidence type="ECO:0000256" key="2">
    <source>
        <dbReference type="ARBA" id="ARBA00023125"/>
    </source>
</evidence>
<dbReference type="SMART" id="SM00421">
    <property type="entry name" value="HTH_LUXR"/>
    <property type="match status" value="1"/>
</dbReference>
<dbReference type="Proteomes" id="UP000198929">
    <property type="component" value="Unassembled WGS sequence"/>
</dbReference>
<dbReference type="Gene3D" id="1.25.40.10">
    <property type="entry name" value="Tetratricopeptide repeat domain"/>
    <property type="match status" value="1"/>
</dbReference>
<reference evidence="6" key="1">
    <citation type="submission" date="2016-10" db="EMBL/GenBank/DDBJ databases">
        <authorList>
            <person name="Varghese N."/>
            <person name="Submissions S."/>
        </authorList>
    </citation>
    <scope>NUCLEOTIDE SEQUENCE [LARGE SCALE GENOMIC DNA]</scope>
    <source>
        <strain evidence="6">DSM 20524</strain>
    </source>
</reference>
<dbReference type="AlphaFoldDB" id="A0A1H9SQD1"/>
<dbReference type="GO" id="GO:0003677">
    <property type="term" value="F:DNA binding"/>
    <property type="evidence" value="ECO:0007669"/>
    <property type="project" value="UniProtKB-KW"/>
</dbReference>
<keyword evidence="6" id="KW-1185">Reference proteome</keyword>
<dbReference type="InterPro" id="IPR016032">
    <property type="entry name" value="Sig_transdc_resp-reg_C-effctor"/>
</dbReference>
<name>A0A1H9SQD1_9CORY</name>
<dbReference type="PANTHER" id="PTHR44688:SF16">
    <property type="entry name" value="DNA-BINDING TRANSCRIPTIONAL ACTIVATOR DEVR_DOSR"/>
    <property type="match status" value="1"/>
</dbReference>
<dbReference type="InterPro" id="IPR036388">
    <property type="entry name" value="WH-like_DNA-bd_sf"/>
</dbReference>
<dbReference type="GO" id="GO:0006355">
    <property type="term" value="P:regulation of DNA-templated transcription"/>
    <property type="evidence" value="ECO:0007669"/>
    <property type="project" value="InterPro"/>
</dbReference>
<dbReference type="InterPro" id="IPR000792">
    <property type="entry name" value="Tscrpt_reg_LuxR_C"/>
</dbReference>
<evidence type="ECO:0000259" key="4">
    <source>
        <dbReference type="PROSITE" id="PS50043"/>
    </source>
</evidence>
<evidence type="ECO:0000256" key="1">
    <source>
        <dbReference type="ARBA" id="ARBA00023015"/>
    </source>
</evidence>
<protein>
    <submittedName>
        <fullName evidence="5">Regulatory protein, luxR family</fullName>
    </submittedName>
</protein>
<dbReference type="PROSITE" id="PS50043">
    <property type="entry name" value="HTH_LUXR_2"/>
    <property type="match status" value="1"/>
</dbReference>
<accession>A0A1H9SQD1</accession>